<evidence type="ECO:0000259" key="6">
    <source>
        <dbReference type="Pfam" id="PF13304"/>
    </source>
</evidence>
<protein>
    <recommendedName>
        <fullName evidence="10">ATPase AAA</fullName>
    </recommendedName>
</protein>
<keyword evidence="5" id="KW-0472">Membrane</keyword>
<evidence type="ECO:0000313" key="8">
    <source>
        <dbReference type="EMBL" id="BBO72343.1"/>
    </source>
</evidence>
<accession>A0A5K7YWI8</accession>
<dbReference type="PANTHER" id="PTHR42771">
    <property type="entry name" value="IRON(3+)-HYDROXAMATE IMPORT ATP-BINDING PROTEIN FHUC"/>
    <property type="match status" value="1"/>
</dbReference>
<sequence>MHLKKISIARDRFPTAEAYPFNLPVVRHTTAIDLPTPVTVFTGENGTGKSTLLKAICRRCNIHIWEGMHRARYKASRYENMLHLSMDVEWTDGPVPGSFFSPELFRNFSQLVDEWASGNPDLLGYFGGQSLVTQSHGQSCMAYFQSIYRVKGLHFLDEPEAALSPQTQLHLLDVLTAASAAGHAQFIISTHSPILMSCPNASVLDFNHLSIRQTAYEQTRHYKIYRDFFDHGA</sequence>
<evidence type="ECO:0000256" key="3">
    <source>
        <dbReference type="ARBA" id="ARBA00022475"/>
    </source>
</evidence>
<keyword evidence="4" id="KW-0406">Ion transport</keyword>
<evidence type="ECO:0000313" key="9">
    <source>
        <dbReference type="Proteomes" id="UP000427906"/>
    </source>
</evidence>
<dbReference type="GO" id="GO:0016887">
    <property type="term" value="F:ATP hydrolysis activity"/>
    <property type="evidence" value="ECO:0007669"/>
    <property type="project" value="InterPro"/>
</dbReference>
<name>A0A5K7YWI8_9BACT</name>
<evidence type="ECO:0000256" key="1">
    <source>
        <dbReference type="ARBA" id="ARBA00004202"/>
    </source>
</evidence>
<gene>
    <name evidence="8" type="ORF">DSCA_62730</name>
</gene>
<evidence type="ECO:0000256" key="5">
    <source>
        <dbReference type="ARBA" id="ARBA00023136"/>
    </source>
</evidence>
<dbReference type="InterPro" id="IPR003959">
    <property type="entry name" value="ATPase_AAA_core"/>
</dbReference>
<dbReference type="KEGG" id="dalk:DSCA_62730"/>
<keyword evidence="9" id="KW-1185">Reference proteome</keyword>
<dbReference type="GO" id="GO:0005524">
    <property type="term" value="F:ATP binding"/>
    <property type="evidence" value="ECO:0007669"/>
    <property type="project" value="InterPro"/>
</dbReference>
<dbReference type="EMBL" id="AP021874">
    <property type="protein sequence ID" value="BBO72343.1"/>
    <property type="molecule type" value="Genomic_DNA"/>
</dbReference>
<keyword evidence="2" id="KW-0813">Transport</keyword>
<dbReference type="Pfam" id="PF13304">
    <property type="entry name" value="AAA_21"/>
    <property type="match status" value="1"/>
</dbReference>
<dbReference type="Pfam" id="PF13476">
    <property type="entry name" value="AAA_23"/>
    <property type="match status" value="1"/>
</dbReference>
<dbReference type="InterPro" id="IPR038729">
    <property type="entry name" value="Rad50/SbcC_AAA"/>
</dbReference>
<dbReference type="GO" id="GO:0006302">
    <property type="term" value="P:double-strand break repair"/>
    <property type="evidence" value="ECO:0007669"/>
    <property type="project" value="InterPro"/>
</dbReference>
<evidence type="ECO:0000256" key="2">
    <source>
        <dbReference type="ARBA" id="ARBA00022448"/>
    </source>
</evidence>
<dbReference type="InterPro" id="IPR051535">
    <property type="entry name" value="Siderophore_ABC-ATPase"/>
</dbReference>
<proteinExistence type="predicted"/>
<evidence type="ECO:0008006" key="10">
    <source>
        <dbReference type="Google" id="ProtNLM"/>
    </source>
</evidence>
<reference evidence="8 9" key="1">
    <citation type="submission" date="2019-11" db="EMBL/GenBank/DDBJ databases">
        <title>Comparative genomics of hydrocarbon-degrading Desulfosarcina strains.</title>
        <authorList>
            <person name="Watanabe M."/>
            <person name="Kojima H."/>
            <person name="Fukui M."/>
        </authorList>
    </citation>
    <scope>NUCLEOTIDE SEQUENCE [LARGE SCALE GENOMIC DNA]</scope>
    <source>
        <strain evidence="8 9">PL12</strain>
    </source>
</reference>
<feature type="domain" description="Rad50/SbcC-type AAA" evidence="7">
    <location>
        <begin position="27"/>
        <end position="57"/>
    </location>
</feature>
<organism evidence="8 9">
    <name type="scientific">Desulfosarcina alkanivorans</name>
    <dbReference type="NCBI Taxonomy" id="571177"/>
    <lineage>
        <taxon>Bacteria</taxon>
        <taxon>Pseudomonadati</taxon>
        <taxon>Thermodesulfobacteriota</taxon>
        <taxon>Desulfobacteria</taxon>
        <taxon>Desulfobacterales</taxon>
        <taxon>Desulfosarcinaceae</taxon>
        <taxon>Desulfosarcina</taxon>
    </lineage>
</organism>
<dbReference type="CDD" id="cd00267">
    <property type="entry name" value="ABC_ATPase"/>
    <property type="match status" value="1"/>
</dbReference>
<dbReference type="GO" id="GO:0006811">
    <property type="term" value="P:monoatomic ion transport"/>
    <property type="evidence" value="ECO:0007669"/>
    <property type="project" value="UniProtKB-KW"/>
</dbReference>
<dbReference type="GO" id="GO:0005886">
    <property type="term" value="C:plasma membrane"/>
    <property type="evidence" value="ECO:0007669"/>
    <property type="project" value="UniProtKB-SubCell"/>
</dbReference>
<dbReference type="AlphaFoldDB" id="A0A5K7YWI8"/>
<evidence type="ECO:0000256" key="4">
    <source>
        <dbReference type="ARBA" id="ARBA00023065"/>
    </source>
</evidence>
<comment type="subcellular location">
    <subcellularLocation>
        <location evidence="1">Cell membrane</location>
        <topology evidence="1">Peripheral membrane protein</topology>
    </subcellularLocation>
</comment>
<evidence type="ECO:0000259" key="7">
    <source>
        <dbReference type="Pfam" id="PF13476"/>
    </source>
</evidence>
<dbReference type="OrthoDB" id="9784297at2"/>
<dbReference type="InterPro" id="IPR027417">
    <property type="entry name" value="P-loop_NTPase"/>
</dbReference>
<dbReference type="Gene3D" id="3.40.50.300">
    <property type="entry name" value="P-loop containing nucleotide triphosphate hydrolases"/>
    <property type="match status" value="2"/>
</dbReference>
<dbReference type="PANTHER" id="PTHR42771:SF2">
    <property type="entry name" value="IRON(3+)-HYDROXAMATE IMPORT ATP-BINDING PROTEIN FHUC"/>
    <property type="match status" value="1"/>
</dbReference>
<feature type="domain" description="ATPase AAA-type core" evidence="6">
    <location>
        <begin position="152"/>
        <end position="197"/>
    </location>
</feature>
<dbReference type="Proteomes" id="UP000427906">
    <property type="component" value="Chromosome"/>
</dbReference>
<dbReference type="SUPFAM" id="SSF52540">
    <property type="entry name" value="P-loop containing nucleoside triphosphate hydrolases"/>
    <property type="match status" value="1"/>
</dbReference>
<dbReference type="RefSeq" id="WP_155320054.1">
    <property type="nucleotide sequence ID" value="NZ_AP021874.1"/>
</dbReference>
<keyword evidence="3" id="KW-1003">Cell membrane</keyword>